<sequence>MGSNSSKHSVDKARESRTKRNLRSAERLERDRHSDNSFFHRQPDYEQIRAQALKKAYGTRISEPMPASLPNMPRAPAPIYHKHSADRRPPPPPKAPHSPGSVFTVASAVPAPLSIRKKTTASPPAPPHSSSASRPASSKRSRDVPSTGRPMFPTAASAPPPSIAGQYYPPASSKSKTSRSSSRRARSRSPKPKRQPQSSSSKRHGPSTARYTPSSDRAPPPCSSYNITPQAQYGSGSPPVPQRSERRRVTREDVRGRRLC</sequence>
<accession>A0A9W8YR39</accession>
<proteinExistence type="predicted"/>
<feature type="region of interest" description="Disordered" evidence="1">
    <location>
        <begin position="1"/>
        <end position="260"/>
    </location>
</feature>
<comment type="caution">
    <text evidence="2">The sequence shown here is derived from an EMBL/GenBank/DDBJ whole genome shotgun (WGS) entry which is preliminary data.</text>
</comment>
<dbReference type="EMBL" id="JAPEVB010000003">
    <property type="protein sequence ID" value="KAJ4390847.1"/>
    <property type="molecule type" value="Genomic_DNA"/>
</dbReference>
<evidence type="ECO:0000256" key="1">
    <source>
        <dbReference type="SAM" id="MobiDB-lite"/>
    </source>
</evidence>
<gene>
    <name evidence="2" type="ORF">N0V93_004446</name>
</gene>
<evidence type="ECO:0000313" key="2">
    <source>
        <dbReference type="EMBL" id="KAJ4390847.1"/>
    </source>
</evidence>
<feature type="compositionally biased region" description="Basic and acidic residues" evidence="1">
    <location>
        <begin position="250"/>
        <end position="260"/>
    </location>
</feature>
<feature type="compositionally biased region" description="Basic and acidic residues" evidence="1">
    <location>
        <begin position="8"/>
        <end position="35"/>
    </location>
</feature>
<feature type="compositionally biased region" description="Low complexity" evidence="1">
    <location>
        <begin position="169"/>
        <end position="180"/>
    </location>
</feature>
<dbReference type="AlphaFoldDB" id="A0A9W8YR39"/>
<evidence type="ECO:0000313" key="3">
    <source>
        <dbReference type="Proteomes" id="UP001140453"/>
    </source>
</evidence>
<reference evidence="2" key="1">
    <citation type="submission" date="2022-10" db="EMBL/GenBank/DDBJ databases">
        <title>Tapping the CABI collections for fungal endophytes: first genome assemblies for Collariella, Neodidymelliopsis, Ascochyta clinopodiicola, Didymella pomorum, Didymosphaeria variabile, Neocosmospora piperis and Neocucurbitaria cava.</title>
        <authorList>
            <person name="Hill R."/>
        </authorList>
    </citation>
    <scope>NUCLEOTIDE SEQUENCE</scope>
    <source>
        <strain evidence="2">IMI 355082</strain>
    </source>
</reference>
<keyword evidence="3" id="KW-1185">Reference proteome</keyword>
<protein>
    <submittedName>
        <fullName evidence="2">Uncharacterized protein</fullName>
    </submittedName>
</protein>
<organism evidence="2 3">
    <name type="scientific">Gnomoniopsis smithogilvyi</name>
    <dbReference type="NCBI Taxonomy" id="1191159"/>
    <lineage>
        <taxon>Eukaryota</taxon>
        <taxon>Fungi</taxon>
        <taxon>Dikarya</taxon>
        <taxon>Ascomycota</taxon>
        <taxon>Pezizomycotina</taxon>
        <taxon>Sordariomycetes</taxon>
        <taxon>Sordariomycetidae</taxon>
        <taxon>Diaporthales</taxon>
        <taxon>Gnomoniaceae</taxon>
        <taxon>Gnomoniopsis</taxon>
    </lineage>
</organism>
<feature type="compositionally biased region" description="Basic residues" evidence="1">
    <location>
        <begin position="181"/>
        <end position="194"/>
    </location>
</feature>
<feature type="compositionally biased region" description="Polar residues" evidence="1">
    <location>
        <begin position="223"/>
        <end position="235"/>
    </location>
</feature>
<feature type="compositionally biased region" description="Low complexity" evidence="1">
    <location>
        <begin position="128"/>
        <end position="138"/>
    </location>
</feature>
<dbReference type="Proteomes" id="UP001140453">
    <property type="component" value="Unassembled WGS sequence"/>
</dbReference>
<name>A0A9W8YR39_9PEZI</name>